<reference evidence="2 3" key="1">
    <citation type="submission" date="2012-08" db="EMBL/GenBank/DDBJ databases">
        <title>The Genome Sequence of Slackia piriformis YIT 12062.</title>
        <authorList>
            <consortium name="The Broad Institute Genome Sequencing Platform"/>
            <person name="Earl A."/>
            <person name="Ward D."/>
            <person name="Feldgarden M."/>
            <person name="Gevers D."/>
            <person name="Morotomi M."/>
            <person name="Walker B."/>
            <person name="Young S.K."/>
            <person name="Zeng Q."/>
            <person name="Gargeya S."/>
            <person name="Fitzgerald M."/>
            <person name="Haas B."/>
            <person name="Abouelleil A."/>
            <person name="Alvarado L."/>
            <person name="Arachchi H.M."/>
            <person name="Berlin A.M."/>
            <person name="Chapman S.B."/>
            <person name="Goldberg J."/>
            <person name="Griggs A."/>
            <person name="Gujja S."/>
            <person name="Hansen M."/>
            <person name="Howarth C."/>
            <person name="Imamovic A."/>
            <person name="Larimer J."/>
            <person name="McCowen C."/>
            <person name="Montmayeur A."/>
            <person name="Murphy C."/>
            <person name="Neiman D."/>
            <person name="Pearson M."/>
            <person name="Priest M."/>
            <person name="Roberts A."/>
            <person name="Saif S."/>
            <person name="Shea T."/>
            <person name="Sisk P."/>
            <person name="Sykes S."/>
            <person name="Wortman J."/>
            <person name="Nusbaum C."/>
            <person name="Birren B."/>
        </authorList>
    </citation>
    <scope>NUCLEOTIDE SEQUENCE [LARGE SCALE GENOMIC DNA]</scope>
    <source>
        <strain evidence="2 3">YIT 12062</strain>
    </source>
</reference>
<dbReference type="Proteomes" id="UP000006069">
    <property type="component" value="Unassembled WGS sequence"/>
</dbReference>
<dbReference type="EMBL" id="ADMD01000006">
    <property type="protein sequence ID" value="EJZ84085.1"/>
    <property type="molecule type" value="Genomic_DNA"/>
</dbReference>
<evidence type="ECO:0000313" key="2">
    <source>
        <dbReference type="EMBL" id="EJZ84085.1"/>
    </source>
</evidence>
<keyword evidence="3" id="KW-1185">Reference proteome</keyword>
<organism evidence="2 3">
    <name type="scientific">Slackia piriformis YIT 12062</name>
    <dbReference type="NCBI Taxonomy" id="742818"/>
    <lineage>
        <taxon>Bacteria</taxon>
        <taxon>Bacillati</taxon>
        <taxon>Actinomycetota</taxon>
        <taxon>Coriobacteriia</taxon>
        <taxon>Eggerthellales</taxon>
        <taxon>Eggerthellaceae</taxon>
        <taxon>Slackia</taxon>
    </lineage>
</organism>
<gene>
    <name evidence="2" type="ORF">HMPREF9451_00794</name>
</gene>
<dbReference type="HOGENOM" id="CLU_2510919_0_0_11"/>
<comment type="caution">
    <text evidence="2">The sequence shown here is derived from an EMBL/GenBank/DDBJ whole genome shotgun (WGS) entry which is preliminary data.</text>
</comment>
<dbReference type="InParanoid" id="K0Z9S0"/>
<feature type="transmembrane region" description="Helical" evidence="1">
    <location>
        <begin position="33"/>
        <end position="51"/>
    </location>
</feature>
<evidence type="ECO:0000256" key="1">
    <source>
        <dbReference type="SAM" id="Phobius"/>
    </source>
</evidence>
<name>K0Z9S0_9ACTN</name>
<keyword evidence="1" id="KW-1133">Transmembrane helix</keyword>
<proteinExistence type="predicted"/>
<accession>K0Z9S0</accession>
<keyword evidence="1" id="KW-0812">Transmembrane</keyword>
<evidence type="ECO:0008006" key="4">
    <source>
        <dbReference type="Google" id="ProtNLM"/>
    </source>
</evidence>
<protein>
    <recommendedName>
        <fullName evidence="4">HTH-type transcriptional repressor KstR2 C-terminal domain-containing protein</fullName>
    </recommendedName>
</protein>
<evidence type="ECO:0000313" key="3">
    <source>
        <dbReference type="Proteomes" id="UP000006069"/>
    </source>
</evidence>
<dbReference type="PATRIC" id="fig|742818.3.peg.844"/>
<keyword evidence="1" id="KW-0472">Membrane</keyword>
<dbReference type="AlphaFoldDB" id="K0Z9S0"/>
<sequence>MSVDVALDRIGKPLAEEIKRREAISLSMSDEMLQIHVSALVGFILGAYGAWFKGGMAVPLEDIFDMSGRLIDVCIQEIDQIGEGR</sequence>